<reference evidence="2 3" key="1">
    <citation type="journal article" date="2016" name="Int. J. Syst. Evol. Microbiol.">
        <title>Pontibacter aydingkolensis sp. nov., isolated from soil of a salt lake.</title>
        <authorList>
            <person name="Osman G."/>
            <person name="Zhang T."/>
            <person name="Lou K."/>
            <person name="Gao Y."/>
            <person name="Chang W."/>
            <person name="Lin Q."/>
            <person name="Yang H.M."/>
            <person name="Huo X.D."/>
            <person name="Wang N."/>
        </authorList>
    </citation>
    <scope>NUCLEOTIDE SEQUENCE [LARGE SCALE GENOMIC DNA]</scope>
    <source>
        <strain evidence="2 3">KACC 19255</strain>
    </source>
</reference>
<dbReference type="Proteomes" id="UP000813018">
    <property type="component" value="Unassembled WGS sequence"/>
</dbReference>
<dbReference type="PROSITE" id="PS51257">
    <property type="entry name" value="PROKAR_LIPOPROTEIN"/>
    <property type="match status" value="1"/>
</dbReference>
<dbReference type="EMBL" id="JAHYXK010000009">
    <property type="protein sequence ID" value="MBW7467824.1"/>
    <property type="molecule type" value="Genomic_DNA"/>
</dbReference>
<comment type="caution">
    <text evidence="2">The sequence shown here is derived from an EMBL/GenBank/DDBJ whole genome shotgun (WGS) entry which is preliminary data.</text>
</comment>
<evidence type="ECO:0000313" key="3">
    <source>
        <dbReference type="Proteomes" id="UP000813018"/>
    </source>
</evidence>
<keyword evidence="3" id="KW-1185">Reference proteome</keyword>
<protein>
    <submittedName>
        <fullName evidence="2">Uncharacterized protein</fullName>
    </submittedName>
</protein>
<evidence type="ECO:0000256" key="1">
    <source>
        <dbReference type="SAM" id="MobiDB-lite"/>
    </source>
</evidence>
<name>A0ABS7CVD8_9BACT</name>
<organism evidence="2 3">
    <name type="scientific">Pontibacter aydingkolensis</name>
    <dbReference type="NCBI Taxonomy" id="1911536"/>
    <lineage>
        <taxon>Bacteria</taxon>
        <taxon>Pseudomonadati</taxon>
        <taxon>Bacteroidota</taxon>
        <taxon>Cytophagia</taxon>
        <taxon>Cytophagales</taxon>
        <taxon>Hymenobacteraceae</taxon>
        <taxon>Pontibacter</taxon>
    </lineage>
</organism>
<evidence type="ECO:0000313" key="2">
    <source>
        <dbReference type="EMBL" id="MBW7467824.1"/>
    </source>
</evidence>
<proteinExistence type="predicted"/>
<feature type="region of interest" description="Disordered" evidence="1">
    <location>
        <begin position="471"/>
        <end position="501"/>
    </location>
</feature>
<gene>
    <name evidence="2" type="ORF">K0O23_12170</name>
</gene>
<sequence length="501" mass="57207">MYTNTHKHKLHAVINSLFFFLPLLFSGCAKKNFYSGTPVMSTEVYRQLLQDPRAVDSVTVQAGSHYKRGLLHKALWGSRHRDLWAEPVRVPVLDPDSVKGGLEVEKIGGGMQTINAALEAESGMTYSLRTVDKRSAKILPLPIRRTFVANVVRDQTSALHPYGALVVAPLAEAAGVPHATPRLVYVRPGEEHFNQYDEKLSDRLYMLEEKFNDERAITGDVAGAHDIVGQWEWAEYKEGGEHLYRPIPKDRDNAFYRFGNGVFSWLFSRKWAFRKFESFTADYKDVKALTVNSEFIDARAMPEVTGAQFDSLAHVLQQEVTDEVIERAVRQLPENIYALQGEELTNKLKSRRDKLDVAAWEFYEILSERVLVVGTDREDIFEVNRMPGGETDVTVRRKSDEKVMYHRIFYSGETKEIVLHGLAENDVFRVSGETDKGIKVKIVGGRGQDEVYDTSDVRGWGKKTWVYDTPRETKIESGPETKEKTSRKPEVNFFDREGYRR</sequence>
<dbReference type="RefSeq" id="WP_219877703.1">
    <property type="nucleotide sequence ID" value="NZ_JAHYXK010000009.1"/>
</dbReference>
<accession>A0ABS7CVD8</accession>